<gene>
    <name evidence="2" type="ORF">ACKI18_24365</name>
</gene>
<dbReference type="RefSeq" id="WP_409122457.1">
    <property type="nucleotide sequence ID" value="NZ_JBJVNI010000013.1"/>
</dbReference>
<comment type="caution">
    <text evidence="2">The sequence shown here is derived from an EMBL/GenBank/DDBJ whole genome shotgun (WGS) entry which is preliminary data.</text>
</comment>
<proteinExistence type="predicted"/>
<dbReference type="PANTHER" id="PTHR39339">
    <property type="entry name" value="SLR1444 PROTEIN"/>
    <property type="match status" value="1"/>
</dbReference>
<dbReference type="InterPro" id="IPR007899">
    <property type="entry name" value="CHAD_dom"/>
</dbReference>
<dbReference type="SMART" id="SM00880">
    <property type="entry name" value="CHAD"/>
    <property type="match status" value="1"/>
</dbReference>
<organism evidence="2 3">
    <name type="scientific">Streptomyces niveiscabiei</name>
    <dbReference type="NCBI Taxonomy" id="164115"/>
    <lineage>
        <taxon>Bacteria</taxon>
        <taxon>Bacillati</taxon>
        <taxon>Actinomycetota</taxon>
        <taxon>Actinomycetes</taxon>
        <taxon>Kitasatosporales</taxon>
        <taxon>Streptomycetaceae</taxon>
        <taxon>Streptomyces</taxon>
    </lineage>
</organism>
<protein>
    <submittedName>
        <fullName evidence="2">CHAD domain-containing protein</fullName>
    </submittedName>
</protein>
<dbReference type="Gene3D" id="1.40.20.10">
    <property type="entry name" value="CHAD domain"/>
    <property type="match status" value="1"/>
</dbReference>
<sequence>MTESTQDTERTYDAPSADGTAWLPDLTRVAGIAAVVDEGTRERDAVYYDTDDLRLAGASAALWRGAGEADAGWHLGLPLPGTGREEIRAPLSDTVPDTLRDLARSRTRGAPLRPVVRVRATRRVHRLVGPGGKDLAELSVDAVGAESLHGTGTKARWAELAVALADGADPGLLDALDKVLRDSGIGRAHSASTLARALTETGAGTPRPPSGGRPVVPGSAGEAVLRQVAEQVGALVELDPAVRRDVPDAVHRMRVACRRLRAVLRSYRTVVDRKAADPVRAELKWLGGELAAERDHEVLLERLDTRLAALPPELRFGPVAARLQVWDAATGADARRRTLDALDSPRYLALLNSLAALTHHPPLRAKASRKSPSVMADAVLKEYARLAARVTHARGLPPGTDRDRALHEARKAAKRTRYATEPARPSLGKPAKRLGKRIKAVQKVLGDHQDSVVTRATLRDLAVAAHTAGETGFVWGLLYGQEQATAEARERDLPAAWRAASRRRLRKALTR</sequence>
<dbReference type="PANTHER" id="PTHR39339:SF1">
    <property type="entry name" value="CHAD DOMAIN-CONTAINING PROTEIN"/>
    <property type="match status" value="1"/>
</dbReference>
<dbReference type="CDD" id="cd07374">
    <property type="entry name" value="CYTH-like_Pase"/>
    <property type="match status" value="1"/>
</dbReference>
<dbReference type="Pfam" id="PF05235">
    <property type="entry name" value="CHAD"/>
    <property type="match status" value="1"/>
</dbReference>
<dbReference type="Proteomes" id="UP001631957">
    <property type="component" value="Unassembled WGS sequence"/>
</dbReference>
<keyword evidence="3" id="KW-1185">Reference proteome</keyword>
<dbReference type="InterPro" id="IPR038186">
    <property type="entry name" value="CHAD_dom_sf"/>
</dbReference>
<evidence type="ECO:0000313" key="3">
    <source>
        <dbReference type="Proteomes" id="UP001631957"/>
    </source>
</evidence>
<dbReference type="Gene3D" id="2.40.320.10">
    <property type="entry name" value="Hypothetical Protein Pfu-838710-001"/>
    <property type="match status" value="1"/>
</dbReference>
<feature type="domain" description="CHAD" evidence="1">
    <location>
        <begin position="217"/>
        <end position="502"/>
    </location>
</feature>
<evidence type="ECO:0000313" key="2">
    <source>
        <dbReference type="EMBL" id="MFM9611833.1"/>
    </source>
</evidence>
<dbReference type="PROSITE" id="PS51708">
    <property type="entry name" value="CHAD"/>
    <property type="match status" value="1"/>
</dbReference>
<reference evidence="2 3" key="1">
    <citation type="submission" date="2024-12" db="EMBL/GenBank/DDBJ databases">
        <title>Forecasting of Potato common scab and diversities of Pathogenic streptomyces spp. in china.</title>
        <authorList>
            <person name="Handique U."/>
            <person name="Wu J."/>
        </authorList>
    </citation>
    <scope>NUCLEOTIDE SEQUENCE [LARGE SCALE GENOMIC DNA]</scope>
    <source>
        <strain evidence="2 3">ZRIMU1530</strain>
    </source>
</reference>
<accession>A0ABW9HUR6</accession>
<dbReference type="SUPFAM" id="SSF55154">
    <property type="entry name" value="CYTH-like phosphatases"/>
    <property type="match status" value="1"/>
</dbReference>
<dbReference type="Pfam" id="PF01928">
    <property type="entry name" value="CYTH"/>
    <property type="match status" value="1"/>
</dbReference>
<name>A0ABW9HUR6_9ACTN</name>
<dbReference type="EMBL" id="JBJVNI010000013">
    <property type="protein sequence ID" value="MFM9611833.1"/>
    <property type="molecule type" value="Genomic_DNA"/>
</dbReference>
<dbReference type="InterPro" id="IPR033469">
    <property type="entry name" value="CYTH-like_dom_sf"/>
</dbReference>
<evidence type="ECO:0000259" key="1">
    <source>
        <dbReference type="PROSITE" id="PS51708"/>
    </source>
</evidence>
<dbReference type="InterPro" id="IPR023577">
    <property type="entry name" value="CYTH_domain"/>
</dbReference>